<gene>
    <name evidence="8" type="ordered locus">MYSTI_07407</name>
</gene>
<dbReference type="AlphaFoldDB" id="L7UQ42"/>
<dbReference type="KEGG" id="msd:MYSTI_07407"/>
<dbReference type="SUPFAM" id="SSF56112">
    <property type="entry name" value="Protein kinase-like (PK-like)"/>
    <property type="match status" value="1"/>
</dbReference>
<evidence type="ECO:0000256" key="6">
    <source>
        <dbReference type="SAM" id="Phobius"/>
    </source>
</evidence>
<evidence type="ECO:0000313" key="8">
    <source>
        <dbReference type="EMBL" id="AGC48679.1"/>
    </source>
</evidence>
<keyword evidence="2 5" id="KW-0547">Nucleotide-binding</keyword>
<name>L7UQ42_MYXSD</name>
<evidence type="ECO:0000256" key="5">
    <source>
        <dbReference type="PROSITE-ProRule" id="PRU10141"/>
    </source>
</evidence>
<protein>
    <submittedName>
        <fullName evidence="8">Serine/threonine protein kinase</fullName>
    </submittedName>
</protein>
<dbReference type="Pfam" id="PF00069">
    <property type="entry name" value="Pkinase"/>
    <property type="match status" value="1"/>
</dbReference>
<dbReference type="InterPro" id="IPR017441">
    <property type="entry name" value="Protein_kinase_ATP_BS"/>
</dbReference>
<feature type="binding site" evidence="5">
    <location>
        <position position="43"/>
    </location>
    <ligand>
        <name>ATP</name>
        <dbReference type="ChEBI" id="CHEBI:30616"/>
    </ligand>
</feature>
<dbReference type="PROSITE" id="PS00107">
    <property type="entry name" value="PROTEIN_KINASE_ATP"/>
    <property type="match status" value="1"/>
</dbReference>
<reference evidence="8 9" key="1">
    <citation type="journal article" date="2013" name="Genome Announc.">
        <title>Complete genome sequence of Myxococcus stipitatus strain DSM 14675, a fruiting myxobacterium.</title>
        <authorList>
            <person name="Huntley S."/>
            <person name="Kneip S."/>
            <person name="Treuner-Lange A."/>
            <person name="Sogaard-Andersen L."/>
        </authorList>
    </citation>
    <scope>NUCLEOTIDE SEQUENCE [LARGE SCALE GENOMIC DNA]</scope>
    <source>
        <strain evidence="9">DSM 14675 / JCM 12634 / Mx s8</strain>
    </source>
</reference>
<keyword evidence="6" id="KW-0472">Membrane</keyword>
<feature type="transmembrane region" description="Helical" evidence="6">
    <location>
        <begin position="995"/>
        <end position="1016"/>
    </location>
</feature>
<dbReference type="InterPro" id="IPR008271">
    <property type="entry name" value="Ser/Thr_kinase_AS"/>
</dbReference>
<evidence type="ECO:0000256" key="4">
    <source>
        <dbReference type="ARBA" id="ARBA00022840"/>
    </source>
</evidence>
<dbReference type="RefSeq" id="WP_015352932.1">
    <property type="nucleotide sequence ID" value="NC_020126.1"/>
</dbReference>
<evidence type="ECO:0000256" key="3">
    <source>
        <dbReference type="ARBA" id="ARBA00022777"/>
    </source>
</evidence>
<dbReference type="PROSITE" id="PS00108">
    <property type="entry name" value="PROTEIN_KINASE_ST"/>
    <property type="match status" value="1"/>
</dbReference>
<dbReference type="InterPro" id="IPR011009">
    <property type="entry name" value="Kinase-like_dom_sf"/>
</dbReference>
<dbReference type="GO" id="GO:0004674">
    <property type="term" value="F:protein serine/threonine kinase activity"/>
    <property type="evidence" value="ECO:0007669"/>
    <property type="project" value="UniProtKB-KW"/>
</dbReference>
<evidence type="ECO:0000259" key="7">
    <source>
        <dbReference type="PROSITE" id="PS50011"/>
    </source>
</evidence>
<accession>L7UQ42</accession>
<dbReference type="OrthoDB" id="5505011at2"/>
<keyword evidence="1" id="KW-0808">Transferase</keyword>
<dbReference type="InterPro" id="IPR027417">
    <property type="entry name" value="P-loop_NTPase"/>
</dbReference>
<keyword evidence="8" id="KW-0723">Serine/threonine-protein kinase</keyword>
<dbReference type="PANTHER" id="PTHR43289">
    <property type="entry name" value="MITOGEN-ACTIVATED PROTEIN KINASE KINASE KINASE 20-RELATED"/>
    <property type="match status" value="1"/>
</dbReference>
<dbReference type="Gene3D" id="3.30.200.20">
    <property type="entry name" value="Phosphorylase Kinase, domain 1"/>
    <property type="match status" value="1"/>
</dbReference>
<keyword evidence="4 5" id="KW-0067">ATP-binding</keyword>
<dbReference type="PANTHER" id="PTHR43289:SF6">
    <property type="entry name" value="SERINE_THREONINE-PROTEIN KINASE NEKL-3"/>
    <property type="match status" value="1"/>
</dbReference>
<dbReference type="Pfam" id="PF13191">
    <property type="entry name" value="AAA_16"/>
    <property type="match status" value="1"/>
</dbReference>
<feature type="domain" description="Protein kinase" evidence="7">
    <location>
        <begin position="14"/>
        <end position="277"/>
    </location>
</feature>
<dbReference type="PATRIC" id="fig|1278073.3.peg.7524"/>
<dbReference type="eggNOG" id="COG0515">
    <property type="taxonomic scope" value="Bacteria"/>
</dbReference>
<dbReference type="InterPro" id="IPR041664">
    <property type="entry name" value="AAA_16"/>
</dbReference>
<keyword evidence="9" id="KW-1185">Reference proteome</keyword>
<dbReference type="SMART" id="SM00220">
    <property type="entry name" value="S_TKc"/>
    <property type="match status" value="1"/>
</dbReference>
<dbReference type="PROSITE" id="PS50011">
    <property type="entry name" value="PROTEIN_KINASE_DOM"/>
    <property type="match status" value="1"/>
</dbReference>
<dbReference type="Proteomes" id="UP000011131">
    <property type="component" value="Chromosome"/>
</dbReference>
<keyword evidence="3 8" id="KW-0418">Kinase</keyword>
<dbReference type="HOGENOM" id="CLU_291146_0_0_7"/>
<sequence length="1043" mass="115074">MLSLRQGLSIAGRYRLLNILGKGGMGEIWAAYDEADKRGVAIKFMQAGPWLERDEHSRRFEREARLLADIDHPHIVRFLDFGSMEDVPYLVMELLVGEDLASRLSEARRLAAPEIVTLVKDVTAALEKLHDAGVIHRDIKPANIFFATDGTRETVKVIDFGVAKLVESTPSSSPPKTISQTILGTPLYMSPERLRGHEGDARSDLWSFAVVLFEASLGRTPFGDTESYLKELYDASRAAGLIGITLPLEVFQFFQRALAFEPDARFQSARAMWDAFLPLAESLSMLSLPPAAQALSSQPRSSERTGLVELQATDTKGVSPGPWLELAKGLPPKLEGHAAPIALFFDKLFMGFQWMSPNVIQLEGARFPQLDAQPFFAVFATGEDDHLATQAFKGYVDPLEQHLAVLQSIARKVVIAIVDATGLGGGVRGRIFEFQEKFGATVLPVHVGELGDALRGGTPYDFLLDRLSDFHTPPDVFSRTERTVDRTRMFGMSAQVNELTRLLRQGSPFVLLTGLPGSGKTSLLEMVRDGLGKTRFVRVRCIELVDRKMETVADAVMKALTDKPQEENAASVPLRQRLSQAFLHAVKRAQRKEERLVLVLDDADFCITAFTEAGIPEQERRDAREFWASLAEQSRAGSSAVVVTSLAGSLLSSTVIDGWANPLANQARVLRVGPLEAGDIRKLCTELGRQINVTFDTRALALITELSAGNVSVVRGLCGAAVRARRQERAATMLQSVHVGRADVQRAAQQLIHTGDEFRSSLLPWLGPLERRLMELVASQRTRTPAALRQAFTDAPEQCDAAFARLRHMGLIDHRDGRLTLTIPLLSMWVRHNFEPTAPEANRRQQRRIRSISLGVTLSLLLFGGYYLASQPGEVAWTSAKCQGQILYPSRTIPGQEEILFISRECNTEAPPDAEPLRLMARMGTFARVDKADTSRVLQGEGRPESIPADWRRLELPVTFRDVGRTSFELELQAANKSVATLVIRKDWVANLSGFMKALLALAGAIPALLGLLLSFHQEVSSKVRKLFPDERAETAPQPPPSG</sequence>
<dbReference type="InterPro" id="IPR000719">
    <property type="entry name" value="Prot_kinase_dom"/>
</dbReference>
<dbReference type="Gene3D" id="3.40.50.300">
    <property type="entry name" value="P-loop containing nucleotide triphosphate hydrolases"/>
    <property type="match status" value="1"/>
</dbReference>
<dbReference type="GO" id="GO:0005524">
    <property type="term" value="F:ATP binding"/>
    <property type="evidence" value="ECO:0007669"/>
    <property type="project" value="UniProtKB-UniRule"/>
</dbReference>
<keyword evidence="6" id="KW-1133">Transmembrane helix</keyword>
<dbReference type="SUPFAM" id="SSF52540">
    <property type="entry name" value="P-loop containing nucleoside triphosphate hydrolases"/>
    <property type="match status" value="1"/>
</dbReference>
<proteinExistence type="predicted"/>
<dbReference type="Gene3D" id="1.10.510.10">
    <property type="entry name" value="Transferase(Phosphotransferase) domain 1"/>
    <property type="match status" value="1"/>
</dbReference>
<evidence type="ECO:0000256" key="2">
    <source>
        <dbReference type="ARBA" id="ARBA00022741"/>
    </source>
</evidence>
<evidence type="ECO:0000313" key="9">
    <source>
        <dbReference type="Proteomes" id="UP000011131"/>
    </source>
</evidence>
<dbReference type="STRING" id="1278073.MYSTI_07407"/>
<dbReference type="EMBL" id="CP004025">
    <property type="protein sequence ID" value="AGC48679.1"/>
    <property type="molecule type" value="Genomic_DNA"/>
</dbReference>
<evidence type="ECO:0000256" key="1">
    <source>
        <dbReference type="ARBA" id="ARBA00022679"/>
    </source>
</evidence>
<keyword evidence="6" id="KW-0812">Transmembrane</keyword>
<organism evidence="8 9">
    <name type="scientific">Myxococcus stipitatus (strain DSM 14675 / JCM 12634 / Mx s8)</name>
    <dbReference type="NCBI Taxonomy" id="1278073"/>
    <lineage>
        <taxon>Bacteria</taxon>
        <taxon>Pseudomonadati</taxon>
        <taxon>Myxococcota</taxon>
        <taxon>Myxococcia</taxon>
        <taxon>Myxococcales</taxon>
        <taxon>Cystobacterineae</taxon>
        <taxon>Myxococcaceae</taxon>
        <taxon>Myxococcus</taxon>
    </lineage>
</organism>
<dbReference type="CDD" id="cd14014">
    <property type="entry name" value="STKc_PknB_like"/>
    <property type="match status" value="1"/>
</dbReference>